<dbReference type="EMBL" id="KI894023">
    <property type="protein sequence ID" value="OCF23774.1"/>
    <property type="molecule type" value="Genomic_DNA"/>
</dbReference>
<evidence type="ECO:0000313" key="4">
    <source>
        <dbReference type="EMBL" id="OCF23774.1"/>
    </source>
</evidence>
<keyword evidence="2" id="KW-0521">NADP</keyword>
<dbReference type="GO" id="GO:0016491">
    <property type="term" value="F:oxidoreductase activity"/>
    <property type="evidence" value="ECO:0007669"/>
    <property type="project" value="UniProtKB-KW"/>
</dbReference>
<dbReference type="Pfam" id="PF00106">
    <property type="entry name" value="adh_short"/>
    <property type="match status" value="1"/>
</dbReference>
<dbReference type="KEGG" id="kbi:30211157"/>
<evidence type="ECO:0000313" key="5">
    <source>
        <dbReference type="EMBL" id="WVW85463.1"/>
    </source>
</evidence>
<keyword evidence="6" id="KW-1185">Reference proteome</keyword>
<dbReference type="SUPFAM" id="SSF51735">
    <property type="entry name" value="NAD(P)-binding Rossmann-fold domains"/>
    <property type="match status" value="1"/>
</dbReference>
<reference evidence="4" key="1">
    <citation type="submission" date="2013-07" db="EMBL/GenBank/DDBJ databases">
        <title>The Genome Sequence of Cryptococcus bestiolae CBS10118.</title>
        <authorList>
            <consortium name="The Broad Institute Genome Sequencing Platform"/>
            <person name="Cuomo C."/>
            <person name="Litvintseva A."/>
            <person name="Chen Y."/>
            <person name="Heitman J."/>
            <person name="Sun S."/>
            <person name="Springer D."/>
            <person name="Dromer F."/>
            <person name="Young S.K."/>
            <person name="Zeng Q."/>
            <person name="Gargeya S."/>
            <person name="Fitzgerald M."/>
            <person name="Abouelleil A."/>
            <person name="Alvarado L."/>
            <person name="Berlin A.M."/>
            <person name="Chapman S.B."/>
            <person name="Dewar J."/>
            <person name="Goldberg J."/>
            <person name="Griggs A."/>
            <person name="Gujja S."/>
            <person name="Hansen M."/>
            <person name="Howarth C."/>
            <person name="Imamovic A."/>
            <person name="Larimer J."/>
            <person name="McCowan C."/>
            <person name="Murphy C."/>
            <person name="Pearson M."/>
            <person name="Priest M."/>
            <person name="Roberts A."/>
            <person name="Saif S."/>
            <person name="Shea T."/>
            <person name="Sykes S."/>
            <person name="Wortman J."/>
            <person name="Nusbaum C."/>
            <person name="Birren B."/>
        </authorList>
    </citation>
    <scope>NUCLEOTIDE SEQUENCE [LARGE SCALE GENOMIC DNA]</scope>
    <source>
        <strain evidence="4">CBS 10118</strain>
    </source>
</reference>
<name>A0A1B9FYD0_9TREE</name>
<evidence type="ECO:0000313" key="6">
    <source>
        <dbReference type="Proteomes" id="UP000092730"/>
    </source>
</evidence>
<dbReference type="Proteomes" id="UP000092730">
    <property type="component" value="Chromosome 6"/>
</dbReference>
<dbReference type="OrthoDB" id="191139at2759"/>
<dbReference type="Gene3D" id="3.40.50.720">
    <property type="entry name" value="NAD(P)-binding Rossmann-like Domain"/>
    <property type="match status" value="1"/>
</dbReference>
<evidence type="ECO:0008006" key="7">
    <source>
        <dbReference type="Google" id="ProtNLM"/>
    </source>
</evidence>
<dbReference type="RefSeq" id="XP_019044844.1">
    <property type="nucleotide sequence ID" value="XM_019193367.1"/>
</dbReference>
<reference evidence="5" key="4">
    <citation type="submission" date="2024-02" db="EMBL/GenBank/DDBJ databases">
        <title>Comparative genomics of Cryptococcus and Kwoniella reveals pathogenesis evolution and contrasting modes of karyotype evolution via chromosome fusion or intercentromeric recombination.</title>
        <authorList>
            <person name="Coelho M.A."/>
            <person name="David-Palma M."/>
            <person name="Shea T."/>
            <person name="Bowers K."/>
            <person name="McGinley-Smith S."/>
            <person name="Mohammad A.W."/>
            <person name="Gnirke A."/>
            <person name="Yurkov A.M."/>
            <person name="Nowrousian M."/>
            <person name="Sun S."/>
            <person name="Cuomo C.A."/>
            <person name="Heitman J."/>
        </authorList>
    </citation>
    <scope>NUCLEOTIDE SEQUENCE</scope>
    <source>
        <strain evidence="5">CBS 10118</strain>
    </source>
</reference>
<protein>
    <recommendedName>
        <fullName evidence="7">Short-chain dehydrogenase</fullName>
    </recommendedName>
</protein>
<proteinExistence type="inferred from homology"/>
<evidence type="ECO:0000256" key="2">
    <source>
        <dbReference type="ARBA" id="ARBA00022857"/>
    </source>
</evidence>
<dbReference type="InterPro" id="IPR002347">
    <property type="entry name" value="SDR_fam"/>
</dbReference>
<reference evidence="5" key="2">
    <citation type="submission" date="2013-07" db="EMBL/GenBank/DDBJ databases">
        <authorList>
            <consortium name="The Broad Institute Genome Sequencing Platform"/>
            <person name="Cuomo C."/>
            <person name="Litvintseva A."/>
            <person name="Chen Y."/>
            <person name="Heitman J."/>
            <person name="Sun S."/>
            <person name="Springer D."/>
            <person name="Dromer F."/>
            <person name="Young S.K."/>
            <person name="Zeng Q."/>
            <person name="Gargeya S."/>
            <person name="Fitzgerald M."/>
            <person name="Abouelleil A."/>
            <person name="Alvarado L."/>
            <person name="Berlin A.M."/>
            <person name="Chapman S.B."/>
            <person name="Dewar J."/>
            <person name="Goldberg J."/>
            <person name="Griggs A."/>
            <person name="Gujja S."/>
            <person name="Hansen M."/>
            <person name="Howarth C."/>
            <person name="Imamovic A."/>
            <person name="Larimer J."/>
            <person name="McCowan C."/>
            <person name="Murphy C."/>
            <person name="Pearson M."/>
            <person name="Priest M."/>
            <person name="Roberts A."/>
            <person name="Saif S."/>
            <person name="Shea T."/>
            <person name="Sykes S."/>
            <person name="Wortman J."/>
            <person name="Nusbaum C."/>
            <person name="Birren B."/>
        </authorList>
    </citation>
    <scope>NUCLEOTIDE SEQUENCE</scope>
    <source>
        <strain evidence="5">CBS 10118</strain>
    </source>
</reference>
<keyword evidence="3" id="KW-0560">Oxidoreductase</keyword>
<reference evidence="4" key="3">
    <citation type="submission" date="2014-01" db="EMBL/GenBank/DDBJ databases">
        <title>Evolution of pathogenesis and genome organization in the Tremellales.</title>
        <authorList>
            <person name="Cuomo C."/>
            <person name="Litvintseva A."/>
            <person name="Heitman J."/>
            <person name="Chen Y."/>
            <person name="Sun S."/>
            <person name="Springer D."/>
            <person name="Dromer F."/>
            <person name="Young S."/>
            <person name="Zeng Q."/>
            <person name="Chapman S."/>
            <person name="Gujja S."/>
            <person name="Saif S."/>
            <person name="Birren B."/>
        </authorList>
    </citation>
    <scope>NUCLEOTIDE SEQUENCE</scope>
    <source>
        <strain evidence="4">CBS 10118</strain>
    </source>
</reference>
<organism evidence="4">
    <name type="scientific">Kwoniella bestiolae CBS 10118</name>
    <dbReference type="NCBI Taxonomy" id="1296100"/>
    <lineage>
        <taxon>Eukaryota</taxon>
        <taxon>Fungi</taxon>
        <taxon>Dikarya</taxon>
        <taxon>Basidiomycota</taxon>
        <taxon>Agaricomycotina</taxon>
        <taxon>Tremellomycetes</taxon>
        <taxon>Tremellales</taxon>
        <taxon>Cryptococcaceae</taxon>
        <taxon>Kwoniella</taxon>
    </lineage>
</organism>
<dbReference type="STRING" id="1296100.A0A1B9FYD0"/>
<dbReference type="PANTHER" id="PTHR24320">
    <property type="entry name" value="RETINOL DEHYDROGENASE"/>
    <property type="match status" value="1"/>
</dbReference>
<dbReference type="EMBL" id="CP144546">
    <property type="protein sequence ID" value="WVW85463.1"/>
    <property type="molecule type" value="Genomic_DNA"/>
</dbReference>
<comment type="similarity">
    <text evidence="1">Belongs to the short-chain dehydrogenases/reductases (SDR) family.</text>
</comment>
<accession>A0A1B9FYD0</accession>
<dbReference type="AlphaFoldDB" id="A0A1B9FYD0"/>
<dbReference type="InterPro" id="IPR036291">
    <property type="entry name" value="NAD(P)-bd_dom_sf"/>
</dbReference>
<dbReference type="VEuPathDB" id="FungiDB:I302_06758"/>
<gene>
    <name evidence="4" type="ORF">I302_06758</name>
    <name evidence="5" type="ORF">I302_107501</name>
</gene>
<sequence length="306" mass="33869">MSGFATIFRQFFPSQPTWSVEDLPDQTGRVAIVTGGNTGIGKYLCEALLEKNATVYLLARSEEKALAAIEDLKSKTNRSNIHFIRLDLADLSTIKQTVTEFTNMEIRLDLLFNNAGVQNPPNGSKTVQGWDLQLGVNALGPILLTSLLLPTLLDTAKRHNNEGFNNVRIINTSSVAHVLLAPKGGLNWEDPNLGFKDANAAYGQSKFVNVAHAVHFARTYGDRGLSCHAINPGNIQSELMRHRSWTMQVMTRPILWPIEYGTLSALWAGLSLEAGKQEQNGSYYIPWGRKGEPNPAIKDTKHVERM</sequence>
<dbReference type="PRINTS" id="PR00081">
    <property type="entry name" value="GDHRDH"/>
</dbReference>
<evidence type="ECO:0000256" key="3">
    <source>
        <dbReference type="ARBA" id="ARBA00023002"/>
    </source>
</evidence>
<evidence type="ECO:0000256" key="1">
    <source>
        <dbReference type="ARBA" id="ARBA00006484"/>
    </source>
</evidence>
<dbReference type="PANTHER" id="PTHR24320:SF236">
    <property type="entry name" value="SHORT-CHAIN DEHYDROGENASE-RELATED"/>
    <property type="match status" value="1"/>
</dbReference>
<dbReference type="GeneID" id="30211157"/>